<dbReference type="EnsemblMetazoa" id="ADIR009207-RA">
    <property type="protein sequence ID" value="ADIR009207-PA"/>
    <property type="gene ID" value="ADIR009207"/>
</dbReference>
<name>A0A182NNH2_9DIPT</name>
<protein>
    <submittedName>
        <fullName evidence="1">Uncharacterized protein</fullName>
    </submittedName>
</protein>
<organism evidence="1 2">
    <name type="scientific">Anopheles dirus</name>
    <dbReference type="NCBI Taxonomy" id="7168"/>
    <lineage>
        <taxon>Eukaryota</taxon>
        <taxon>Metazoa</taxon>
        <taxon>Ecdysozoa</taxon>
        <taxon>Arthropoda</taxon>
        <taxon>Hexapoda</taxon>
        <taxon>Insecta</taxon>
        <taxon>Pterygota</taxon>
        <taxon>Neoptera</taxon>
        <taxon>Endopterygota</taxon>
        <taxon>Diptera</taxon>
        <taxon>Nematocera</taxon>
        <taxon>Culicoidea</taxon>
        <taxon>Culicidae</taxon>
        <taxon>Anophelinae</taxon>
        <taxon>Anopheles</taxon>
    </lineage>
</organism>
<evidence type="ECO:0000313" key="2">
    <source>
        <dbReference type="Proteomes" id="UP000075884"/>
    </source>
</evidence>
<proteinExistence type="predicted"/>
<evidence type="ECO:0000313" key="1">
    <source>
        <dbReference type="EnsemblMetazoa" id="ADIR009207-PA"/>
    </source>
</evidence>
<dbReference type="Proteomes" id="UP000075884">
    <property type="component" value="Unassembled WGS sequence"/>
</dbReference>
<dbReference type="VEuPathDB" id="VectorBase:ADIR009207"/>
<reference evidence="2" key="1">
    <citation type="submission" date="2013-03" db="EMBL/GenBank/DDBJ databases">
        <title>The Genome Sequence of Anopheles dirus WRAIR2.</title>
        <authorList>
            <consortium name="The Broad Institute Genomics Platform"/>
            <person name="Neafsey D.E."/>
            <person name="Walton C."/>
            <person name="Walker B."/>
            <person name="Young S.K."/>
            <person name="Zeng Q."/>
            <person name="Gargeya S."/>
            <person name="Fitzgerald M."/>
            <person name="Haas B."/>
            <person name="Abouelleil A."/>
            <person name="Allen A.W."/>
            <person name="Alvarado L."/>
            <person name="Arachchi H.M."/>
            <person name="Berlin A.M."/>
            <person name="Chapman S.B."/>
            <person name="Gainer-Dewar J."/>
            <person name="Goldberg J."/>
            <person name="Griggs A."/>
            <person name="Gujja S."/>
            <person name="Hansen M."/>
            <person name="Howarth C."/>
            <person name="Imamovic A."/>
            <person name="Ireland A."/>
            <person name="Larimer J."/>
            <person name="McCowan C."/>
            <person name="Murphy C."/>
            <person name="Pearson M."/>
            <person name="Poon T.W."/>
            <person name="Priest M."/>
            <person name="Roberts A."/>
            <person name="Saif S."/>
            <person name="Shea T."/>
            <person name="Sisk P."/>
            <person name="Sykes S."/>
            <person name="Wortman J."/>
            <person name="Nusbaum C."/>
            <person name="Birren B."/>
        </authorList>
    </citation>
    <scope>NUCLEOTIDE SEQUENCE [LARGE SCALE GENOMIC DNA]</scope>
    <source>
        <strain evidence="2">WRAIR2</strain>
    </source>
</reference>
<dbReference type="AlphaFoldDB" id="A0A182NNH2"/>
<sequence>VVFSSPNSRQFFCADSSLFESVANKTKNRQNEIFDHDHLPVRAGLRPGVGRASGARRGHLRCRWSCGRNPERAGPAGLPAEEAAAQEEIASARLRNATTQTLGTQGHQLLVPAVPLFRHKENNAH</sequence>
<reference evidence="1" key="2">
    <citation type="submission" date="2020-05" db="UniProtKB">
        <authorList>
            <consortium name="EnsemblMetazoa"/>
        </authorList>
    </citation>
    <scope>IDENTIFICATION</scope>
    <source>
        <strain evidence="1">WRAIR2</strain>
    </source>
</reference>
<accession>A0A182NNH2</accession>
<keyword evidence="2" id="KW-1185">Reference proteome</keyword>